<dbReference type="Proteomes" id="UP000001396">
    <property type="component" value="Unassembled WGS sequence"/>
</dbReference>
<keyword evidence="2" id="KW-1185">Reference proteome</keyword>
<proteinExistence type="predicted"/>
<comment type="caution">
    <text evidence="1">The sequence shown here is derived from an EMBL/GenBank/DDBJ whole genome shotgun (WGS) entry which is preliminary data.</text>
</comment>
<evidence type="ECO:0000313" key="1">
    <source>
        <dbReference type="EMBL" id="EFA84457.1"/>
    </source>
</evidence>
<dbReference type="InParanoid" id="D3B282"/>
<dbReference type="Gene3D" id="1.25.40.20">
    <property type="entry name" value="Ankyrin repeat-containing domain"/>
    <property type="match status" value="1"/>
</dbReference>
<name>D3B282_HETP5</name>
<protein>
    <recommendedName>
        <fullName evidence="3">Ankyrin repeat-containing protein</fullName>
    </recommendedName>
</protein>
<dbReference type="AlphaFoldDB" id="D3B282"/>
<dbReference type="RefSeq" id="XP_020436571.1">
    <property type="nucleotide sequence ID" value="XM_020573476.1"/>
</dbReference>
<evidence type="ECO:0000313" key="2">
    <source>
        <dbReference type="Proteomes" id="UP000001396"/>
    </source>
</evidence>
<gene>
    <name evidence="1" type="ORF">PPL_02490</name>
</gene>
<dbReference type="InterPro" id="IPR036770">
    <property type="entry name" value="Ankyrin_rpt-contain_sf"/>
</dbReference>
<reference evidence="1 2" key="1">
    <citation type="journal article" date="2011" name="Genome Res.">
        <title>Phylogeny-wide analysis of social amoeba genomes highlights ancient origins for complex intercellular communication.</title>
        <authorList>
            <person name="Heidel A.J."/>
            <person name="Lawal H.M."/>
            <person name="Felder M."/>
            <person name="Schilde C."/>
            <person name="Helps N.R."/>
            <person name="Tunggal B."/>
            <person name="Rivero F."/>
            <person name="John U."/>
            <person name="Schleicher M."/>
            <person name="Eichinger L."/>
            <person name="Platzer M."/>
            <person name="Noegel A.A."/>
            <person name="Schaap P."/>
            <person name="Gloeckner G."/>
        </authorList>
    </citation>
    <scope>NUCLEOTIDE SEQUENCE [LARGE SCALE GENOMIC DNA]</scope>
    <source>
        <strain evidence="2">ATCC 26659 / Pp 5 / PN500</strain>
    </source>
</reference>
<organism evidence="1 2">
    <name type="scientific">Heterostelium pallidum (strain ATCC 26659 / Pp 5 / PN500)</name>
    <name type="common">Cellular slime mold</name>
    <name type="synonym">Polysphondylium pallidum</name>
    <dbReference type="NCBI Taxonomy" id="670386"/>
    <lineage>
        <taxon>Eukaryota</taxon>
        <taxon>Amoebozoa</taxon>
        <taxon>Evosea</taxon>
        <taxon>Eumycetozoa</taxon>
        <taxon>Dictyostelia</taxon>
        <taxon>Acytosteliales</taxon>
        <taxon>Acytosteliaceae</taxon>
        <taxon>Heterostelium</taxon>
    </lineage>
</organism>
<evidence type="ECO:0008006" key="3">
    <source>
        <dbReference type="Google" id="ProtNLM"/>
    </source>
</evidence>
<dbReference type="EMBL" id="ADBJ01000009">
    <property type="protein sequence ID" value="EFA84457.1"/>
    <property type="molecule type" value="Genomic_DNA"/>
</dbReference>
<sequence length="374" mass="42741">MYWCISNVKHHDHLIVNKENIINIFYVSQTTVYRWIPVNTDINNLSQYIMQGLCRVEKAGYNSEHEVAYPADSEKDKKMAKLKLHQTIAVVQRQLYSQQKVDVINDLGDNASYFNYVSYVAPTTTTKKDPAFVVGFHRHSAELDIVSCCYPATVDAVRYAVNSNNVELVKFLCINRTDGANQEAMDAAINIGNVKIVRVLADFYRGSWDIAILGDLAILEKYYADFMNDNNDNINNNHYNLSGPGATFSNQHLQIIVQRGSRSILEFLHQHGLVSVSQLGAMLPVAVGYAQLGIVSYILEMCKNPDPGAISFAYEETIRYDLYQIMEMLHEAGNRSFDFERYLPMIKLYEPSDVIWWIENKFAIKDLLNYKIVE</sequence>
<dbReference type="SUPFAM" id="SSF48403">
    <property type="entry name" value="Ankyrin repeat"/>
    <property type="match status" value="1"/>
</dbReference>
<accession>D3B282</accession>
<dbReference type="GeneID" id="31358015"/>